<dbReference type="EMBL" id="AQPH01000011">
    <property type="protein sequence ID" value="EPY02608.1"/>
    <property type="molecule type" value="Genomic_DNA"/>
</dbReference>
<feature type="domain" description="Cytosol aminopeptidase" evidence="6">
    <location>
        <begin position="310"/>
        <end position="317"/>
    </location>
</feature>
<dbReference type="Gene3D" id="3.40.220.10">
    <property type="entry name" value="Leucine Aminopeptidase, subunit E, domain 1"/>
    <property type="match status" value="1"/>
</dbReference>
<dbReference type="SUPFAM" id="SSF53187">
    <property type="entry name" value="Zn-dependent exopeptidases"/>
    <property type="match status" value="1"/>
</dbReference>
<dbReference type="CDD" id="cd00433">
    <property type="entry name" value="Peptidase_M17"/>
    <property type="match status" value="1"/>
</dbReference>
<evidence type="ECO:0000259" key="6">
    <source>
        <dbReference type="PROSITE" id="PS00631"/>
    </source>
</evidence>
<dbReference type="InterPro" id="IPR048816">
    <property type="entry name" value="Peptidase_M17_N_1"/>
</dbReference>
<dbReference type="Pfam" id="PF00883">
    <property type="entry name" value="Peptidase_M17"/>
    <property type="match status" value="1"/>
</dbReference>
<keyword evidence="2 7" id="KW-0031">Aminopeptidase</keyword>
<dbReference type="PATRIC" id="fig|1316936.3.peg.933"/>
<dbReference type="PROSITE" id="PS00631">
    <property type="entry name" value="CYTOSOL_AP"/>
    <property type="match status" value="1"/>
</dbReference>
<keyword evidence="3" id="KW-0645">Protease</keyword>
<evidence type="ECO:0000256" key="5">
    <source>
        <dbReference type="ARBA" id="ARBA00023211"/>
    </source>
</evidence>
<gene>
    <name evidence="7" type="ORF">K678_04669</name>
</gene>
<dbReference type="GO" id="GO:0070006">
    <property type="term" value="F:metalloaminopeptidase activity"/>
    <property type="evidence" value="ECO:0007669"/>
    <property type="project" value="InterPro"/>
</dbReference>
<dbReference type="GO" id="GO:0006508">
    <property type="term" value="P:proteolysis"/>
    <property type="evidence" value="ECO:0007669"/>
    <property type="project" value="UniProtKB-KW"/>
</dbReference>
<dbReference type="STRING" id="1316936.K678_04669"/>
<evidence type="ECO:0000256" key="4">
    <source>
        <dbReference type="ARBA" id="ARBA00022801"/>
    </source>
</evidence>
<protein>
    <submittedName>
        <fullName evidence="7">Leucyl aminopeptidase</fullName>
    </submittedName>
</protein>
<keyword evidence="4" id="KW-0378">Hydrolase</keyword>
<name>S9SF01_MAGFU</name>
<comment type="similarity">
    <text evidence="1">Belongs to the peptidase M17 family.</text>
</comment>
<dbReference type="InterPro" id="IPR043472">
    <property type="entry name" value="Macro_dom-like"/>
</dbReference>
<dbReference type="OrthoDB" id="9809354at2"/>
<evidence type="ECO:0000256" key="2">
    <source>
        <dbReference type="ARBA" id="ARBA00022438"/>
    </source>
</evidence>
<reference evidence="7 8" key="1">
    <citation type="submission" date="2013-04" db="EMBL/GenBank/DDBJ databases">
        <authorList>
            <person name="Kuznetsov B."/>
            <person name="Ivanovsky R."/>
        </authorList>
    </citation>
    <scope>NUCLEOTIDE SEQUENCE [LARGE SCALE GENOMIC DNA]</scope>
    <source>
        <strain evidence="7 8">MGU-K5</strain>
    </source>
</reference>
<dbReference type="Proteomes" id="UP000015350">
    <property type="component" value="Unassembled WGS sequence"/>
</dbReference>
<accession>S9SF01</accession>
<dbReference type="InterPro" id="IPR000819">
    <property type="entry name" value="Peptidase_M17_C"/>
</dbReference>
<dbReference type="Gene3D" id="3.40.630.10">
    <property type="entry name" value="Zn peptidases"/>
    <property type="match status" value="1"/>
</dbReference>
<dbReference type="InterPro" id="IPR011356">
    <property type="entry name" value="Leucine_aapep/pepB"/>
</dbReference>
<evidence type="ECO:0000313" key="8">
    <source>
        <dbReference type="Proteomes" id="UP000015350"/>
    </source>
</evidence>
<proteinExistence type="inferred from homology"/>
<dbReference type="Pfam" id="PF21337">
    <property type="entry name" value="Peptidase_M17_N_1"/>
    <property type="match status" value="1"/>
</dbReference>
<dbReference type="PRINTS" id="PR00481">
    <property type="entry name" value="LAMNOPPTDASE"/>
</dbReference>
<dbReference type="eggNOG" id="COG0260">
    <property type="taxonomic scope" value="Bacteria"/>
</dbReference>
<dbReference type="GO" id="GO:0030145">
    <property type="term" value="F:manganese ion binding"/>
    <property type="evidence" value="ECO:0007669"/>
    <property type="project" value="InterPro"/>
</dbReference>
<dbReference type="GO" id="GO:0005737">
    <property type="term" value="C:cytoplasm"/>
    <property type="evidence" value="ECO:0007669"/>
    <property type="project" value="InterPro"/>
</dbReference>
<keyword evidence="5" id="KW-0464">Manganese</keyword>
<dbReference type="RefSeq" id="WP_021131301.1">
    <property type="nucleotide sequence ID" value="NZ_AQPH01000011.1"/>
</dbReference>
<comment type="caution">
    <text evidence="7">The sequence shown here is derived from an EMBL/GenBank/DDBJ whole genome shotgun (WGS) entry which is preliminary data.</text>
</comment>
<dbReference type="AlphaFoldDB" id="S9SF01"/>
<evidence type="ECO:0000256" key="3">
    <source>
        <dbReference type="ARBA" id="ARBA00022670"/>
    </source>
</evidence>
<dbReference type="PANTHER" id="PTHR11963">
    <property type="entry name" value="LEUCINE AMINOPEPTIDASE-RELATED"/>
    <property type="match status" value="1"/>
</dbReference>
<organism evidence="7 8">
    <name type="scientific">Magnetospirillum fulvum MGU-K5</name>
    <dbReference type="NCBI Taxonomy" id="1316936"/>
    <lineage>
        <taxon>Bacteria</taxon>
        <taxon>Pseudomonadati</taxon>
        <taxon>Pseudomonadota</taxon>
        <taxon>Alphaproteobacteria</taxon>
        <taxon>Rhodospirillales</taxon>
        <taxon>Rhodospirillaceae</taxon>
        <taxon>Magnetospirillum</taxon>
    </lineage>
</organism>
<evidence type="ECO:0000256" key="1">
    <source>
        <dbReference type="ARBA" id="ARBA00009528"/>
    </source>
</evidence>
<evidence type="ECO:0000313" key="7">
    <source>
        <dbReference type="EMBL" id="EPY02608.1"/>
    </source>
</evidence>
<sequence>MTEHLIELGADTKTVALVPLTKAELGPWLDSHDSARAWVESVGFTAEAGSLCLIPGPDGRLAAALAGLADPEDPWSLAALPARLPLGCYRLDPEPDSTRAASWAALGWTLAGYSFDRYKNAPRRDGPDLVWPALADRHWVSSCAEATRLVRDLVNLPAADLGPAELAGAAEALAARFGANCRTIVGDGLLAENYPAIYTVGRAASTARRPRLIDLTWGDHTAPRVTLVGKGVCFDSGGLDLKPSSSMKLMKKDMGGAAHVLGLALMIMAARLPVRLRVLIPAVENAVSAEAMRPLDVLTTRKGLTVEIGNTDAEGRLILADALSEAAQQAPELLIDIATLTGAARTALGPDLPALFCNDDRLADEILAAGRAEADPLWRLPLHTPYRRLLDSKVADIASVSDGPYAGAITAALFLQEFVGPDIAWAHLDVMAWNGAARPGRPEGGEALALRALFAVIAARFPRTDGPLVAT</sequence>
<dbReference type="PANTHER" id="PTHR11963:SF20">
    <property type="entry name" value="PEPTIDASE B"/>
    <property type="match status" value="1"/>
</dbReference>